<reference evidence="1 2" key="1">
    <citation type="submission" date="2020-10" db="EMBL/GenBank/DDBJ databases">
        <title>Plant Genome Project.</title>
        <authorList>
            <person name="Zhang R.-G."/>
        </authorList>
    </citation>
    <scope>NUCLEOTIDE SEQUENCE [LARGE SCALE GENOMIC DNA]</scope>
    <source>
        <strain evidence="1">FAFU-HL-1</strain>
        <tissue evidence="1">Leaf</tissue>
    </source>
</reference>
<dbReference type="AlphaFoldDB" id="A0A835KCU4"/>
<keyword evidence="2" id="KW-1185">Reference proteome</keyword>
<comment type="caution">
    <text evidence="1">The sequence shown here is derived from an EMBL/GenBank/DDBJ whole genome shotgun (WGS) entry which is preliminary data.</text>
</comment>
<evidence type="ECO:0000313" key="2">
    <source>
        <dbReference type="Proteomes" id="UP000657918"/>
    </source>
</evidence>
<organism evidence="1 2">
    <name type="scientific">Salix dunnii</name>
    <dbReference type="NCBI Taxonomy" id="1413687"/>
    <lineage>
        <taxon>Eukaryota</taxon>
        <taxon>Viridiplantae</taxon>
        <taxon>Streptophyta</taxon>
        <taxon>Embryophyta</taxon>
        <taxon>Tracheophyta</taxon>
        <taxon>Spermatophyta</taxon>
        <taxon>Magnoliopsida</taxon>
        <taxon>eudicotyledons</taxon>
        <taxon>Gunneridae</taxon>
        <taxon>Pentapetalae</taxon>
        <taxon>rosids</taxon>
        <taxon>fabids</taxon>
        <taxon>Malpighiales</taxon>
        <taxon>Salicaceae</taxon>
        <taxon>Saliceae</taxon>
        <taxon>Salix</taxon>
    </lineage>
</organism>
<gene>
    <name evidence="1" type="ORF">SADUNF_Sadunf05G0130800</name>
</gene>
<dbReference type="EMBL" id="JADGMS010000005">
    <property type="protein sequence ID" value="KAF9682649.1"/>
    <property type="molecule type" value="Genomic_DNA"/>
</dbReference>
<protein>
    <submittedName>
        <fullName evidence="1">Uncharacterized protein</fullName>
    </submittedName>
</protein>
<evidence type="ECO:0000313" key="1">
    <source>
        <dbReference type="EMBL" id="KAF9682649.1"/>
    </source>
</evidence>
<name>A0A835KCU4_9ROSI</name>
<sequence>MELFTNSLCVIRVWEILCYLRFSAALTTDFHNRAELISRCINLSFSKKFCQADNAIDIFNRTTGHQ</sequence>
<proteinExistence type="predicted"/>
<accession>A0A835KCU4</accession>
<dbReference type="Proteomes" id="UP000657918">
    <property type="component" value="Unassembled WGS sequence"/>
</dbReference>